<gene>
    <name evidence="3" type="ORF">BpHYR1_004248</name>
</gene>
<sequence>MMIKKIIFLWPKKENNTEFFLQKKKETSFDTLHQIYRSVEELFAQRPKVGKSVSKCASLLSQIANCFTDSNLAHIDPILSEFLASNRHMLSLIIQHLVHSHQHPEMDRLNKKTKIYINKLDQFLYVDETSFAQMLTNTFHSFSTGALLVTSDNLALQINHLVDLLEKLLFSLNEKLSLKYSLDYSADLTTLDECLVSHIAQFKQSLCSLNSSSGLVESIVQLRGLFGTEQNQKVDAVQVQELKKKLLQKEECIGELETRCKEWQSKCDQCQADIAQLRSTLQTEKSWQQNDNLDELDKHLERPTVQLYQSHLESVNKQMQLLDSKAGYYYDEMASLIERLRLQISINDAQSHELAEIKDQLERTRSSYEMQISTMSDHLIEVTERMTKQDEENEKLKHELDMVYASKSTKAKRTK</sequence>
<evidence type="ECO:0000256" key="1">
    <source>
        <dbReference type="SAM" id="Coils"/>
    </source>
</evidence>
<dbReference type="AlphaFoldDB" id="A0A3M7RTS7"/>
<keyword evidence="4" id="KW-1185">Reference proteome</keyword>
<organism evidence="3 4">
    <name type="scientific">Brachionus plicatilis</name>
    <name type="common">Marine rotifer</name>
    <name type="synonym">Brachionus muelleri</name>
    <dbReference type="NCBI Taxonomy" id="10195"/>
    <lineage>
        <taxon>Eukaryota</taxon>
        <taxon>Metazoa</taxon>
        <taxon>Spiralia</taxon>
        <taxon>Gnathifera</taxon>
        <taxon>Rotifera</taxon>
        <taxon>Eurotatoria</taxon>
        <taxon>Monogononta</taxon>
        <taxon>Pseudotrocha</taxon>
        <taxon>Ploima</taxon>
        <taxon>Brachionidae</taxon>
        <taxon>Brachionus</taxon>
    </lineage>
</organism>
<feature type="coiled-coil region" evidence="1">
    <location>
        <begin position="239"/>
        <end position="280"/>
    </location>
</feature>
<dbReference type="EMBL" id="REGN01002664">
    <property type="protein sequence ID" value="RNA26820.1"/>
    <property type="molecule type" value="Genomic_DNA"/>
</dbReference>
<keyword evidence="1" id="KW-0175">Coiled coil</keyword>
<feature type="domain" description="Protein phosphatase 1 regulatory subunit 21 C-terminal" evidence="2">
    <location>
        <begin position="306"/>
        <end position="398"/>
    </location>
</feature>
<evidence type="ECO:0000313" key="3">
    <source>
        <dbReference type="EMBL" id="RNA26820.1"/>
    </source>
</evidence>
<dbReference type="Proteomes" id="UP000276133">
    <property type="component" value="Unassembled WGS sequence"/>
</dbReference>
<comment type="caution">
    <text evidence="3">The sequence shown here is derived from an EMBL/GenBank/DDBJ whole genome shotgun (WGS) entry which is preliminary data.</text>
</comment>
<reference evidence="3 4" key="1">
    <citation type="journal article" date="2018" name="Sci. Rep.">
        <title>Genomic signatures of local adaptation to the degree of environmental predictability in rotifers.</title>
        <authorList>
            <person name="Franch-Gras L."/>
            <person name="Hahn C."/>
            <person name="Garcia-Roger E.M."/>
            <person name="Carmona M.J."/>
            <person name="Serra M."/>
            <person name="Gomez A."/>
        </authorList>
    </citation>
    <scope>NUCLEOTIDE SEQUENCE [LARGE SCALE GENOMIC DNA]</scope>
    <source>
        <strain evidence="3">HYR1</strain>
    </source>
</reference>
<dbReference type="OrthoDB" id="5566667at2759"/>
<dbReference type="STRING" id="10195.A0A3M7RTS7"/>
<dbReference type="InterPro" id="IPR049372">
    <property type="entry name" value="PPP1R21_C"/>
</dbReference>
<proteinExistence type="predicted"/>
<dbReference type="Pfam" id="PF21636">
    <property type="entry name" value="PPP1R21_C"/>
    <property type="match status" value="1"/>
</dbReference>
<name>A0A3M7RTS7_BRAPC</name>
<feature type="coiled-coil region" evidence="1">
    <location>
        <begin position="347"/>
        <end position="399"/>
    </location>
</feature>
<evidence type="ECO:0000313" key="4">
    <source>
        <dbReference type="Proteomes" id="UP000276133"/>
    </source>
</evidence>
<protein>
    <submittedName>
        <fullName evidence="3">Phosphatase 1 regulatory subunit</fullName>
    </submittedName>
</protein>
<evidence type="ECO:0000259" key="2">
    <source>
        <dbReference type="Pfam" id="PF21636"/>
    </source>
</evidence>
<accession>A0A3M7RTS7</accession>